<dbReference type="PANTHER" id="PTHR42928:SF5">
    <property type="entry name" value="BLR1237 PROTEIN"/>
    <property type="match status" value="1"/>
</dbReference>
<dbReference type="InterPro" id="IPR042100">
    <property type="entry name" value="Bug_dom1"/>
</dbReference>
<dbReference type="Gene3D" id="3.40.190.150">
    <property type="entry name" value="Bordetella uptake gene, domain 1"/>
    <property type="match status" value="1"/>
</dbReference>
<gene>
    <name evidence="3" type="ORF">PIGHUM_01303</name>
</gene>
<keyword evidence="3" id="KW-0675">Receptor</keyword>
<evidence type="ECO:0000313" key="4">
    <source>
        <dbReference type="Proteomes" id="UP000277294"/>
    </source>
</evidence>
<keyword evidence="2" id="KW-0732">Signal</keyword>
<dbReference type="RefSeq" id="WP_124078592.1">
    <property type="nucleotide sequence ID" value="NZ_UWPJ01000012.1"/>
</dbReference>
<dbReference type="Pfam" id="PF03401">
    <property type="entry name" value="TctC"/>
    <property type="match status" value="1"/>
</dbReference>
<dbReference type="Gene3D" id="3.40.190.10">
    <property type="entry name" value="Periplasmic binding protein-like II"/>
    <property type="match status" value="1"/>
</dbReference>
<evidence type="ECO:0000256" key="2">
    <source>
        <dbReference type="SAM" id="SignalP"/>
    </source>
</evidence>
<dbReference type="EMBL" id="UWPJ01000012">
    <property type="protein sequence ID" value="VCU69243.1"/>
    <property type="molecule type" value="Genomic_DNA"/>
</dbReference>
<keyword evidence="4" id="KW-1185">Reference proteome</keyword>
<dbReference type="CDD" id="cd13578">
    <property type="entry name" value="PBP2_Bug27"/>
    <property type="match status" value="1"/>
</dbReference>
<name>A0A3P4AYX9_9BURK</name>
<comment type="similarity">
    <text evidence="1">Belongs to the UPF0065 (bug) family.</text>
</comment>
<feature type="signal peptide" evidence="2">
    <location>
        <begin position="1"/>
        <end position="26"/>
    </location>
</feature>
<dbReference type="AlphaFoldDB" id="A0A3P4AYX9"/>
<dbReference type="OrthoDB" id="8678477at2"/>
<evidence type="ECO:0000256" key="1">
    <source>
        <dbReference type="ARBA" id="ARBA00006987"/>
    </source>
</evidence>
<evidence type="ECO:0000313" key="3">
    <source>
        <dbReference type="EMBL" id="VCU69243.1"/>
    </source>
</evidence>
<reference evidence="3 4" key="1">
    <citation type="submission" date="2018-10" db="EMBL/GenBank/DDBJ databases">
        <authorList>
            <person name="Criscuolo A."/>
        </authorList>
    </citation>
    <scope>NUCLEOTIDE SEQUENCE [LARGE SCALE GENOMIC DNA]</scope>
    <source>
        <strain evidence="3">DnA1</strain>
    </source>
</reference>
<dbReference type="InterPro" id="IPR005064">
    <property type="entry name" value="BUG"/>
</dbReference>
<dbReference type="PANTHER" id="PTHR42928">
    <property type="entry name" value="TRICARBOXYLATE-BINDING PROTEIN"/>
    <property type="match status" value="1"/>
</dbReference>
<accession>A0A3P4AYX9</accession>
<dbReference type="SUPFAM" id="SSF53850">
    <property type="entry name" value="Periplasmic binding protein-like II"/>
    <property type="match status" value="1"/>
</dbReference>
<feature type="chain" id="PRO_5018193899" evidence="2">
    <location>
        <begin position="27"/>
        <end position="327"/>
    </location>
</feature>
<dbReference type="PIRSF" id="PIRSF017082">
    <property type="entry name" value="YflP"/>
    <property type="match status" value="1"/>
</dbReference>
<dbReference type="Proteomes" id="UP000277294">
    <property type="component" value="Unassembled WGS sequence"/>
</dbReference>
<protein>
    <submittedName>
        <fullName evidence="3">Tripartite tricarboxylate transporter family receptor</fullName>
    </submittedName>
</protein>
<sequence length="327" mass="33903">MSQCSRLSHVVAVAVLAMSLPGASYAAAPGFPAKPVRIVVGWPPGGLADIASRTVAEQLAALWKQPVIVDNRAGASGAIAADFVARSPADGYTLLAIMPDHVILRAVQPKPAGSPNADFAPVSQLGIAPLLVMVNPKVGVETIQDLVALAKRKPNALTYATPGAASMHHLSQALLNSQTGVQMMHIPYKGGAPAMMDAIGGVVDMTLGSPAQSLAYVQSGKLKALAVTSSKRSALLPEIPTVSETVLPGFAAGLWVGVLAPAGTPDALVRQIGADIRKVMTQSSVRSKLQEQGVDVVASTPEQFSAFMREEEVRWTEVVKKAGVTAN</sequence>
<organism evidence="3 4">
    <name type="scientific">Pigmentiphaga humi</name>
    <dbReference type="NCBI Taxonomy" id="2478468"/>
    <lineage>
        <taxon>Bacteria</taxon>
        <taxon>Pseudomonadati</taxon>
        <taxon>Pseudomonadota</taxon>
        <taxon>Betaproteobacteria</taxon>
        <taxon>Burkholderiales</taxon>
        <taxon>Alcaligenaceae</taxon>
        <taxon>Pigmentiphaga</taxon>
    </lineage>
</organism>
<proteinExistence type="inferred from homology"/>